<evidence type="ECO:0000259" key="3">
    <source>
        <dbReference type="SMART" id="SM00181"/>
    </source>
</evidence>
<evidence type="ECO:0000256" key="1">
    <source>
        <dbReference type="SAM" id="MobiDB-lite"/>
    </source>
</evidence>
<dbReference type="Proteomes" id="UP000189703">
    <property type="component" value="Unplaced"/>
</dbReference>
<gene>
    <name evidence="5" type="primary">LOC104596606</name>
</gene>
<feature type="domain" description="EGF-like" evidence="3">
    <location>
        <begin position="117"/>
        <end position="160"/>
    </location>
</feature>
<dbReference type="InterPro" id="IPR000742">
    <property type="entry name" value="EGF"/>
</dbReference>
<reference evidence="5" key="1">
    <citation type="submission" date="2025-08" db="UniProtKB">
        <authorList>
            <consortium name="RefSeq"/>
        </authorList>
    </citation>
    <scope>IDENTIFICATION</scope>
</reference>
<dbReference type="FunCoup" id="A0A1U7ZPS7">
    <property type="interactions" value="675"/>
</dbReference>
<dbReference type="AlphaFoldDB" id="A0A1U7ZPS7"/>
<dbReference type="OrthoDB" id="1914642at2759"/>
<protein>
    <submittedName>
        <fullName evidence="5">Uncharacterized protein LOC104596606 isoform X1</fullName>
    </submittedName>
</protein>
<organism evidence="4 5">
    <name type="scientific">Nelumbo nucifera</name>
    <name type="common">Sacred lotus</name>
    <dbReference type="NCBI Taxonomy" id="4432"/>
    <lineage>
        <taxon>Eukaryota</taxon>
        <taxon>Viridiplantae</taxon>
        <taxon>Streptophyta</taxon>
        <taxon>Embryophyta</taxon>
        <taxon>Tracheophyta</taxon>
        <taxon>Spermatophyta</taxon>
        <taxon>Magnoliopsida</taxon>
        <taxon>Proteales</taxon>
        <taxon>Nelumbonaceae</taxon>
        <taxon>Nelumbo</taxon>
    </lineage>
</organism>
<keyword evidence="2" id="KW-0732">Signal</keyword>
<evidence type="ECO:0000256" key="2">
    <source>
        <dbReference type="SAM" id="SignalP"/>
    </source>
</evidence>
<feature type="chain" id="PRO_5010578512" evidence="2">
    <location>
        <begin position="24"/>
        <end position="225"/>
    </location>
</feature>
<proteinExistence type="predicted"/>
<dbReference type="PANTHER" id="PTHR33881">
    <property type="entry name" value="NEUROGENIC LOCUS NOTCH-LIKE PROTEIN"/>
    <property type="match status" value="1"/>
</dbReference>
<dbReference type="PANTHER" id="PTHR33881:SF10">
    <property type="entry name" value="SLIT HOMOLOG 2 PROTEIN-LIKE"/>
    <property type="match status" value="1"/>
</dbReference>
<sequence length="225" mass="24828">MASSSAPIVFLAIVVFIVQPITAWNDALSPLFSPVSEEICKEVNCGKGTCKPWSNAIGYTCECDAGWKRTRFDNETEDYFKYLPCVIPKCTLDYSCSSAPPPLPDKEVPHNSSFWDPCYWAYCGEGTCVEKSNHVHVCDCKEGFYNLLNVSVYPCFSECTLGADCESLGISVSNKSASQTPGTSVNLSDNGAHGRDHNHSSHFLFLLTVCRATKYIQVVDLMDFL</sequence>
<feature type="signal peptide" evidence="2">
    <location>
        <begin position="1"/>
        <end position="23"/>
    </location>
</feature>
<feature type="region of interest" description="Disordered" evidence="1">
    <location>
        <begin position="174"/>
        <end position="193"/>
    </location>
</feature>
<feature type="compositionally biased region" description="Polar residues" evidence="1">
    <location>
        <begin position="174"/>
        <end position="189"/>
    </location>
</feature>
<name>A0A1U7ZPS7_NELNU</name>
<dbReference type="RefSeq" id="XP_010256163.1">
    <property type="nucleotide sequence ID" value="XM_010257861.2"/>
</dbReference>
<evidence type="ECO:0000313" key="5">
    <source>
        <dbReference type="RefSeq" id="XP_010256163.1"/>
    </source>
</evidence>
<evidence type="ECO:0000313" key="4">
    <source>
        <dbReference type="Proteomes" id="UP000189703"/>
    </source>
</evidence>
<dbReference type="InParanoid" id="A0A1U7ZPS7"/>
<feature type="domain" description="EGF-like" evidence="3">
    <location>
        <begin position="39"/>
        <end position="73"/>
    </location>
</feature>
<dbReference type="GeneID" id="104596606"/>
<dbReference type="KEGG" id="nnu:104596606"/>
<dbReference type="eggNOG" id="ENOG502S013">
    <property type="taxonomic scope" value="Eukaryota"/>
</dbReference>
<keyword evidence="4" id="KW-1185">Reference proteome</keyword>
<accession>A0A1U7ZPS7</accession>
<dbReference type="SMART" id="SM00181">
    <property type="entry name" value="EGF"/>
    <property type="match status" value="2"/>
</dbReference>